<gene>
    <name evidence="2" type="ORF">SAMN05660657_05328</name>
</gene>
<evidence type="ECO:0000313" key="3">
    <source>
        <dbReference type="Proteomes" id="UP000199546"/>
    </source>
</evidence>
<dbReference type="EMBL" id="FPBA01000034">
    <property type="protein sequence ID" value="SFU06875.1"/>
    <property type="molecule type" value="Genomic_DNA"/>
</dbReference>
<reference evidence="3" key="1">
    <citation type="submission" date="2016-10" db="EMBL/GenBank/DDBJ databases">
        <authorList>
            <person name="Varghese N."/>
            <person name="Submissions S."/>
        </authorList>
    </citation>
    <scope>NUCLEOTIDE SEQUENCE [LARGE SCALE GENOMIC DNA]</scope>
    <source>
        <strain evidence="3">DSM 46136</strain>
    </source>
</reference>
<sequence length="86" mass="9128">MIQIEAKLTDPATDLSAELAGALAELAGTLAERPNNRATVTTLTRRWRAPGTPIPPGGGGEGSPHELPRESVDSRRRPHRAAALVR</sequence>
<dbReference type="RefSeq" id="WP_175551821.1">
    <property type="nucleotide sequence ID" value="NZ_FPBA01000034.1"/>
</dbReference>
<name>A0A1I7D5D5_9ACTN</name>
<feature type="compositionally biased region" description="Basic and acidic residues" evidence="1">
    <location>
        <begin position="63"/>
        <end position="75"/>
    </location>
</feature>
<evidence type="ECO:0000313" key="2">
    <source>
        <dbReference type="EMBL" id="SFU06875.1"/>
    </source>
</evidence>
<keyword evidence="3" id="KW-1185">Reference proteome</keyword>
<dbReference type="Proteomes" id="UP000199546">
    <property type="component" value="Unassembled WGS sequence"/>
</dbReference>
<evidence type="ECO:0000256" key="1">
    <source>
        <dbReference type="SAM" id="MobiDB-lite"/>
    </source>
</evidence>
<protein>
    <submittedName>
        <fullName evidence="2">Uncharacterized protein</fullName>
    </submittedName>
</protein>
<dbReference type="AlphaFoldDB" id="A0A1I7D5D5"/>
<feature type="region of interest" description="Disordered" evidence="1">
    <location>
        <begin position="36"/>
        <end position="86"/>
    </location>
</feature>
<accession>A0A1I7D5D5</accession>
<organism evidence="2 3">
    <name type="scientific">Geodermatophilus amargosae</name>
    <dbReference type="NCBI Taxonomy" id="1296565"/>
    <lineage>
        <taxon>Bacteria</taxon>
        <taxon>Bacillati</taxon>
        <taxon>Actinomycetota</taxon>
        <taxon>Actinomycetes</taxon>
        <taxon>Geodermatophilales</taxon>
        <taxon>Geodermatophilaceae</taxon>
        <taxon>Geodermatophilus</taxon>
    </lineage>
</organism>
<proteinExistence type="predicted"/>